<evidence type="ECO:0000259" key="14">
    <source>
        <dbReference type="PROSITE" id="PS51192"/>
    </source>
</evidence>
<feature type="binding site" evidence="12">
    <location>
        <position position="541"/>
    </location>
    <ligand>
        <name>Zn(2+)</name>
        <dbReference type="ChEBI" id="CHEBI:29105"/>
        <label>2</label>
    </ligand>
</feature>
<reference evidence="17" key="1">
    <citation type="journal article" date="2017" name="Appl. Environ. Microbiol.">
        <title>Genomic analysis of Calderihabitans maritimus KKC1, a thermophilic hydrogenogenic carboxydotrophic bacterium isolated from marine sediment.</title>
        <authorList>
            <person name="Omae K."/>
            <person name="Yoneda Y."/>
            <person name="Fukuyama Y."/>
            <person name="Yoshida T."/>
            <person name="Sako Y."/>
        </authorList>
    </citation>
    <scope>NUCLEOTIDE SEQUENCE [LARGE SCALE GENOMIC DNA]</scope>
    <source>
        <strain evidence="17">KKC1</strain>
    </source>
</reference>
<sequence>MLETKKFTFAEVAIDPSLRLTDKTFHYRIPTRLKASIQLGTRVLVPFGRQRLEGYVVGYSSHPEVDRVKNILEVVDETPVLNEEAVRLARWMSDYYLYPIPVALQCLIPPGLRRQEKIVVTLKLSDEVGHKLKETLNILDPVSGRVLAFLTETGRVPLERLIKKFPSQNLQETLNSLRELGLIEIEKLYTDRLKKKFRRVVELNKEVVGLEQDLEELAVRSPKQKKVLQILLEQGPLLLNDLLDLAGTSYSTVKSLIDKGFIVLNKVRVEEDFLRINKASSVKPVELTDDQERALRSIQNALAQRSFSVFLLHGVTGSGKTEVYIRAVEQVLKLGKQAVVLVPEISLTPQMVERFVSRLGSCVAVLHSRLSLRERSNEWQRIHRGEAQVVIGARSAVFTPVSDLGLIIIDEEHESSYRQDVMPRYHARDVAIQRARYHGALVLLGSATPSLESYTKARLGRYALLCLPNRVENRPLPSVEIVDMRQELAAGNHSIFSRCLQGKMRQHLEQDRQILLFLNRRGFAHFMVCRECGFVNRCSRCAVSLTYHRVEGQLRCHYCGYQEPVPVTCPKCGSRYLRSFGIGTQRVEDEVKRLFPDRQVLRMDVDTTTRKGSHEEILTAFRQGKASILVGTQMIAKGLDFPEVSLVGVITADIALNTPDFRAHERTFQLLTQVAGRAGRGSFPGEVVIQTYDPANPSIVAASRQDYLAFYKQEIALRRSTNYPPFSRLARLVISGGEEEQVIEAAQRLALDMELQIIKKREEEKVPVGELLGPAPAPISKMKNRFRWHIMVKGPKLAIIRELLRDVLDGWKVERAGKNSIHISVELDPMEIL</sequence>
<keyword evidence="3 12" id="KW-0479">Metal-binding</keyword>
<dbReference type="InterPro" id="IPR040498">
    <property type="entry name" value="PriA_CRR"/>
</dbReference>
<dbReference type="PANTHER" id="PTHR30580:SF0">
    <property type="entry name" value="PRIMOSOMAL PROTEIN N"/>
    <property type="match status" value="1"/>
</dbReference>
<protein>
    <recommendedName>
        <fullName evidence="12">Replication restart protein PriA</fullName>
    </recommendedName>
    <alternativeName>
        <fullName evidence="12">ATP-dependent DNA helicase PriA</fullName>
        <ecNumber evidence="12">5.6.2.4</ecNumber>
    </alternativeName>
    <alternativeName>
        <fullName evidence="12">DNA 3'-5' helicase PriA</fullName>
    </alternativeName>
</protein>
<dbReference type="Pfam" id="PF18074">
    <property type="entry name" value="PriA_C"/>
    <property type="match status" value="1"/>
</dbReference>
<keyword evidence="10 12" id="KW-0413">Isomerase</keyword>
<name>A0A1Z5HPG8_9FIRM</name>
<feature type="coiled-coil region" evidence="13">
    <location>
        <begin position="193"/>
        <end position="220"/>
    </location>
</feature>
<evidence type="ECO:0000256" key="6">
    <source>
        <dbReference type="ARBA" id="ARBA00022806"/>
    </source>
</evidence>
<comment type="cofactor">
    <cofactor evidence="12">
        <name>Zn(2+)</name>
        <dbReference type="ChEBI" id="CHEBI:29105"/>
    </cofactor>
    <text evidence="12">Binds 2 zinc ions per subunit.</text>
</comment>
<evidence type="ECO:0000256" key="5">
    <source>
        <dbReference type="ARBA" id="ARBA00022801"/>
    </source>
</evidence>
<dbReference type="InterPro" id="IPR042115">
    <property type="entry name" value="PriA_3primeBD_sf"/>
</dbReference>
<dbReference type="GO" id="GO:0006269">
    <property type="term" value="P:DNA replication, synthesis of primer"/>
    <property type="evidence" value="ECO:0007669"/>
    <property type="project" value="UniProtKB-KW"/>
</dbReference>
<dbReference type="SUPFAM" id="SSF52540">
    <property type="entry name" value="P-loop containing nucleoside triphosphate hydrolases"/>
    <property type="match status" value="2"/>
</dbReference>
<evidence type="ECO:0000256" key="1">
    <source>
        <dbReference type="ARBA" id="ARBA00022515"/>
    </source>
</evidence>
<feature type="binding site" evidence="12">
    <location>
        <position position="569"/>
    </location>
    <ligand>
        <name>Zn(2+)</name>
        <dbReference type="ChEBI" id="CHEBI:29105"/>
        <label>1</label>
    </ligand>
</feature>
<accession>A0A1Z5HPG8</accession>
<keyword evidence="7 12" id="KW-0862">Zinc</keyword>
<keyword evidence="9 12" id="KW-0238">DNA-binding</keyword>
<dbReference type="GO" id="GO:0006270">
    <property type="term" value="P:DNA replication initiation"/>
    <property type="evidence" value="ECO:0007669"/>
    <property type="project" value="TreeGrafter"/>
</dbReference>
<keyword evidence="4 12" id="KW-0547">Nucleotide-binding</keyword>
<dbReference type="Proteomes" id="UP000197032">
    <property type="component" value="Unassembled WGS sequence"/>
</dbReference>
<keyword evidence="8 12" id="KW-0067">ATP-binding</keyword>
<dbReference type="NCBIfam" id="NF004066">
    <property type="entry name" value="PRK05580.1-3"/>
    <property type="match status" value="1"/>
</dbReference>
<evidence type="ECO:0000256" key="2">
    <source>
        <dbReference type="ARBA" id="ARBA00022705"/>
    </source>
</evidence>
<comment type="subunit">
    <text evidence="12">Component of the replication restart primosome.</text>
</comment>
<dbReference type="Pfam" id="PF17764">
    <property type="entry name" value="PriA_3primeBD"/>
    <property type="match status" value="1"/>
</dbReference>
<dbReference type="InterPro" id="IPR041222">
    <property type="entry name" value="PriA_3primeBD"/>
</dbReference>
<dbReference type="GO" id="GO:0005524">
    <property type="term" value="F:ATP binding"/>
    <property type="evidence" value="ECO:0007669"/>
    <property type="project" value="UniProtKB-UniRule"/>
</dbReference>
<dbReference type="Pfam" id="PF00271">
    <property type="entry name" value="Helicase_C"/>
    <property type="match status" value="1"/>
</dbReference>
<feature type="binding site" evidence="12">
    <location>
        <position position="529"/>
    </location>
    <ligand>
        <name>Zn(2+)</name>
        <dbReference type="ChEBI" id="CHEBI:29105"/>
        <label>1</label>
    </ligand>
</feature>
<dbReference type="GO" id="GO:0016887">
    <property type="term" value="F:ATP hydrolysis activity"/>
    <property type="evidence" value="ECO:0007669"/>
    <property type="project" value="RHEA"/>
</dbReference>
<evidence type="ECO:0000256" key="13">
    <source>
        <dbReference type="SAM" id="Coils"/>
    </source>
</evidence>
<feature type="binding site" evidence="12">
    <location>
        <position position="556"/>
    </location>
    <ligand>
        <name>Zn(2+)</name>
        <dbReference type="ChEBI" id="CHEBI:29105"/>
        <label>2</label>
    </ligand>
</feature>
<evidence type="ECO:0000256" key="7">
    <source>
        <dbReference type="ARBA" id="ARBA00022833"/>
    </source>
</evidence>
<keyword evidence="6 12" id="KW-0347">Helicase</keyword>
<feature type="binding site" evidence="12">
    <location>
        <position position="572"/>
    </location>
    <ligand>
        <name>Zn(2+)</name>
        <dbReference type="ChEBI" id="CHEBI:29105"/>
        <label>1</label>
    </ligand>
</feature>
<evidence type="ECO:0000256" key="4">
    <source>
        <dbReference type="ARBA" id="ARBA00022741"/>
    </source>
</evidence>
<evidence type="ECO:0000313" key="17">
    <source>
        <dbReference type="Proteomes" id="UP000197032"/>
    </source>
</evidence>
<evidence type="ECO:0000259" key="15">
    <source>
        <dbReference type="PROSITE" id="PS51194"/>
    </source>
</evidence>
<feature type="domain" description="Helicase C-terminal" evidence="15">
    <location>
        <begin position="564"/>
        <end position="718"/>
    </location>
</feature>
<dbReference type="PROSITE" id="PS51194">
    <property type="entry name" value="HELICASE_CTER"/>
    <property type="match status" value="1"/>
</dbReference>
<dbReference type="FunFam" id="3.40.50.300:FF:000489">
    <property type="entry name" value="Primosome assembly protein PriA"/>
    <property type="match status" value="1"/>
</dbReference>
<dbReference type="AlphaFoldDB" id="A0A1Z5HPG8"/>
<dbReference type="GO" id="GO:1990077">
    <property type="term" value="C:primosome complex"/>
    <property type="evidence" value="ECO:0007669"/>
    <property type="project" value="UniProtKB-UniRule"/>
</dbReference>
<dbReference type="GO" id="GO:0008270">
    <property type="term" value="F:zinc ion binding"/>
    <property type="evidence" value="ECO:0007669"/>
    <property type="project" value="UniProtKB-UniRule"/>
</dbReference>
<dbReference type="InterPro" id="IPR011545">
    <property type="entry name" value="DEAD/DEAH_box_helicase_dom"/>
</dbReference>
<dbReference type="Pfam" id="PF18319">
    <property type="entry name" value="Zn_ribbon_PriA"/>
    <property type="match status" value="1"/>
</dbReference>
<keyword evidence="1 12" id="KW-0639">Primosome</keyword>
<dbReference type="PANTHER" id="PTHR30580">
    <property type="entry name" value="PRIMOSOMAL PROTEIN N"/>
    <property type="match status" value="1"/>
</dbReference>
<dbReference type="FunFam" id="3.40.1440.60:FF:000001">
    <property type="entry name" value="Primosomal protein N"/>
    <property type="match status" value="1"/>
</dbReference>
<dbReference type="Gene3D" id="3.40.50.300">
    <property type="entry name" value="P-loop containing nucleotide triphosphate hydrolases"/>
    <property type="match status" value="2"/>
</dbReference>
<feature type="domain" description="Helicase ATP-binding" evidence="14">
    <location>
        <begin position="301"/>
        <end position="467"/>
    </location>
</feature>
<dbReference type="InterPro" id="IPR027417">
    <property type="entry name" value="P-loop_NTPase"/>
</dbReference>
<dbReference type="SMART" id="SM00487">
    <property type="entry name" value="DEXDc"/>
    <property type="match status" value="1"/>
</dbReference>
<dbReference type="HAMAP" id="MF_00983">
    <property type="entry name" value="PriA"/>
    <property type="match status" value="1"/>
</dbReference>
<dbReference type="InterPro" id="IPR014001">
    <property type="entry name" value="Helicase_ATP-bd"/>
</dbReference>
<dbReference type="Pfam" id="PF00270">
    <property type="entry name" value="DEAD"/>
    <property type="match status" value="1"/>
</dbReference>
<dbReference type="EMBL" id="BDGJ01000017">
    <property type="protein sequence ID" value="GAW91426.1"/>
    <property type="molecule type" value="Genomic_DNA"/>
</dbReference>
<organism evidence="16 17">
    <name type="scientific">Calderihabitans maritimus</name>
    <dbReference type="NCBI Taxonomy" id="1246530"/>
    <lineage>
        <taxon>Bacteria</taxon>
        <taxon>Bacillati</taxon>
        <taxon>Bacillota</taxon>
        <taxon>Clostridia</taxon>
        <taxon>Neomoorellales</taxon>
        <taxon>Calderihabitantaceae</taxon>
        <taxon>Calderihabitans</taxon>
    </lineage>
</organism>
<dbReference type="SMART" id="SM00490">
    <property type="entry name" value="HELICc"/>
    <property type="match status" value="1"/>
</dbReference>
<keyword evidence="17" id="KW-1185">Reference proteome</keyword>
<evidence type="ECO:0000256" key="11">
    <source>
        <dbReference type="ARBA" id="ARBA00048988"/>
    </source>
</evidence>
<comment type="similarity">
    <text evidence="12">Belongs to the helicase family. PriA subfamily.</text>
</comment>
<gene>
    <name evidence="12" type="primary">priA</name>
    <name evidence="16" type="ORF">KKC1_05880</name>
</gene>
<comment type="function">
    <text evidence="12">Initiates the restart of stalled replication forks, which reloads the replicative helicase on sites other than the origin of replication. Recognizes and binds to abandoned replication forks and remodels them to uncover a helicase loading site. Promotes assembly of the primosome at these replication forks.</text>
</comment>
<dbReference type="CDD" id="cd17929">
    <property type="entry name" value="DEXHc_priA"/>
    <property type="match status" value="1"/>
</dbReference>
<dbReference type="Gene3D" id="3.40.1440.60">
    <property type="entry name" value="PriA, 3(prime) DNA-binding domain"/>
    <property type="match status" value="1"/>
</dbReference>
<proteinExistence type="inferred from homology"/>
<dbReference type="GO" id="GO:0043138">
    <property type="term" value="F:3'-5' DNA helicase activity"/>
    <property type="evidence" value="ECO:0007669"/>
    <property type="project" value="UniProtKB-EC"/>
</dbReference>
<dbReference type="InterPro" id="IPR001650">
    <property type="entry name" value="Helicase_C-like"/>
</dbReference>
<feature type="binding site" evidence="12">
    <location>
        <position position="532"/>
    </location>
    <ligand>
        <name>Zn(2+)</name>
        <dbReference type="ChEBI" id="CHEBI:29105"/>
        <label>1</label>
    </ligand>
</feature>
<dbReference type="NCBIfam" id="TIGR00595">
    <property type="entry name" value="priA"/>
    <property type="match status" value="1"/>
</dbReference>
<dbReference type="CDD" id="cd18804">
    <property type="entry name" value="SF2_C_priA"/>
    <property type="match status" value="1"/>
</dbReference>
<dbReference type="GO" id="GO:0006310">
    <property type="term" value="P:DNA recombination"/>
    <property type="evidence" value="ECO:0007669"/>
    <property type="project" value="InterPro"/>
</dbReference>
<keyword evidence="5 12" id="KW-0378">Hydrolase</keyword>
<comment type="catalytic activity">
    <reaction evidence="12">
        <text>Couples ATP hydrolysis with the unwinding of duplex DNA by translocating in the 3'-5' direction.</text>
        <dbReference type="EC" id="5.6.2.4"/>
    </reaction>
</comment>
<feature type="binding site" evidence="12">
    <location>
        <position position="538"/>
    </location>
    <ligand>
        <name>Zn(2+)</name>
        <dbReference type="ChEBI" id="CHEBI:29105"/>
        <label>2</label>
    </ligand>
</feature>
<evidence type="ECO:0000256" key="8">
    <source>
        <dbReference type="ARBA" id="ARBA00022840"/>
    </source>
</evidence>
<evidence type="ECO:0000256" key="3">
    <source>
        <dbReference type="ARBA" id="ARBA00022723"/>
    </source>
</evidence>
<evidence type="ECO:0000256" key="9">
    <source>
        <dbReference type="ARBA" id="ARBA00023125"/>
    </source>
</evidence>
<feature type="binding site" evidence="12">
    <location>
        <position position="559"/>
    </location>
    <ligand>
        <name>Zn(2+)</name>
        <dbReference type="ChEBI" id="CHEBI:29105"/>
        <label>2</label>
    </ligand>
</feature>
<dbReference type="InterPro" id="IPR041236">
    <property type="entry name" value="PriA_C"/>
</dbReference>
<evidence type="ECO:0000256" key="10">
    <source>
        <dbReference type="ARBA" id="ARBA00023235"/>
    </source>
</evidence>
<evidence type="ECO:0000313" key="16">
    <source>
        <dbReference type="EMBL" id="GAW91426.1"/>
    </source>
</evidence>
<evidence type="ECO:0000256" key="12">
    <source>
        <dbReference type="HAMAP-Rule" id="MF_00983"/>
    </source>
</evidence>
<keyword evidence="13" id="KW-0175">Coiled coil</keyword>
<comment type="caution">
    <text evidence="16">The sequence shown here is derived from an EMBL/GenBank/DDBJ whole genome shotgun (WGS) entry which is preliminary data.</text>
</comment>
<dbReference type="PROSITE" id="PS51192">
    <property type="entry name" value="HELICASE_ATP_BIND_1"/>
    <property type="match status" value="1"/>
</dbReference>
<comment type="catalytic activity">
    <reaction evidence="11 12">
        <text>ATP + H2O = ADP + phosphate + H(+)</text>
        <dbReference type="Rhea" id="RHEA:13065"/>
        <dbReference type="ChEBI" id="CHEBI:15377"/>
        <dbReference type="ChEBI" id="CHEBI:15378"/>
        <dbReference type="ChEBI" id="CHEBI:30616"/>
        <dbReference type="ChEBI" id="CHEBI:43474"/>
        <dbReference type="ChEBI" id="CHEBI:456216"/>
        <dbReference type="EC" id="5.6.2.4"/>
    </reaction>
</comment>
<keyword evidence="2 12" id="KW-0235">DNA replication</keyword>
<dbReference type="RefSeq" id="WP_088552959.1">
    <property type="nucleotide sequence ID" value="NZ_BDGJ01000017.1"/>
</dbReference>
<dbReference type="EC" id="5.6.2.4" evidence="12"/>
<dbReference type="GO" id="GO:0003677">
    <property type="term" value="F:DNA binding"/>
    <property type="evidence" value="ECO:0007669"/>
    <property type="project" value="UniProtKB-UniRule"/>
</dbReference>
<dbReference type="InterPro" id="IPR005259">
    <property type="entry name" value="PriA"/>
</dbReference>
<dbReference type="GO" id="GO:0006302">
    <property type="term" value="P:double-strand break repair"/>
    <property type="evidence" value="ECO:0007669"/>
    <property type="project" value="InterPro"/>
</dbReference>
<dbReference type="OrthoDB" id="9759544at2"/>